<reference evidence="10" key="1">
    <citation type="submission" date="2006-10" db="EMBL/GenBank/DDBJ databases">
        <authorList>
            <person name="Amadeo P."/>
            <person name="Zhao Q."/>
            <person name="Wortman J."/>
            <person name="Fraser-Liggett C."/>
            <person name="Carlton J."/>
        </authorList>
    </citation>
    <scope>NUCLEOTIDE SEQUENCE</scope>
    <source>
        <strain evidence="10">G3</strain>
    </source>
</reference>
<dbReference type="EMBL" id="DS114223">
    <property type="protein sequence ID" value="EAX89206.1"/>
    <property type="molecule type" value="Genomic_DNA"/>
</dbReference>
<keyword evidence="7" id="KW-0460">Magnesium</keyword>
<dbReference type="KEGG" id="tva:4746874"/>
<dbReference type="SUPFAM" id="SSF56059">
    <property type="entry name" value="Glutathione synthetase ATP-binding domain-like"/>
    <property type="match status" value="1"/>
</dbReference>
<dbReference type="STRING" id="5722.A2G0W0"/>
<dbReference type="Gene3D" id="1.10.189.10">
    <property type="entry name" value="Pyruvate Phosphate Dikinase, domain 2"/>
    <property type="match status" value="1"/>
</dbReference>
<comment type="similarity">
    <text evidence="2">Belongs to the PEP-utilizing enzyme family.</text>
</comment>
<dbReference type="RefSeq" id="XP_001302136.1">
    <property type="nucleotide sequence ID" value="XM_001302135.1"/>
</dbReference>
<accession>A2G0W0</accession>
<dbReference type="AlphaFoldDB" id="A2G0W0"/>
<dbReference type="Gene3D" id="1.20.80.30">
    <property type="match status" value="1"/>
</dbReference>
<dbReference type="GO" id="GO:0046872">
    <property type="term" value="F:metal ion binding"/>
    <property type="evidence" value="ECO:0007669"/>
    <property type="project" value="UniProtKB-KW"/>
</dbReference>
<dbReference type="GO" id="GO:0016301">
    <property type="term" value="F:kinase activity"/>
    <property type="evidence" value="ECO:0007669"/>
    <property type="project" value="UniProtKB-KW"/>
</dbReference>
<dbReference type="PANTHER" id="PTHR22931">
    <property type="entry name" value="PHOSPHOENOLPYRUVATE DIKINASE-RELATED"/>
    <property type="match status" value="1"/>
</dbReference>
<dbReference type="SUPFAM" id="SSF51621">
    <property type="entry name" value="Phosphoenolpyruvate/pyruvate domain"/>
    <property type="match status" value="1"/>
</dbReference>
<name>A2G0W0_TRIV3</name>
<evidence type="ECO:0000313" key="10">
    <source>
        <dbReference type="EMBL" id="EAX89206.1"/>
    </source>
</evidence>
<evidence type="ECO:0000256" key="5">
    <source>
        <dbReference type="ARBA" id="ARBA00022723"/>
    </source>
</evidence>
<reference evidence="10" key="2">
    <citation type="journal article" date="2007" name="Science">
        <title>Draft genome sequence of the sexually transmitted pathogen Trichomonas vaginalis.</title>
        <authorList>
            <person name="Carlton J.M."/>
            <person name="Hirt R.P."/>
            <person name="Silva J.C."/>
            <person name="Delcher A.L."/>
            <person name="Schatz M."/>
            <person name="Zhao Q."/>
            <person name="Wortman J.R."/>
            <person name="Bidwell S.L."/>
            <person name="Alsmark U.C.M."/>
            <person name="Besteiro S."/>
            <person name="Sicheritz-Ponten T."/>
            <person name="Noel C.J."/>
            <person name="Dacks J.B."/>
            <person name="Foster P.G."/>
            <person name="Simillion C."/>
            <person name="Van de Peer Y."/>
            <person name="Miranda-Saavedra D."/>
            <person name="Barton G.J."/>
            <person name="Westrop G.D."/>
            <person name="Mueller S."/>
            <person name="Dessi D."/>
            <person name="Fiori P.L."/>
            <person name="Ren Q."/>
            <person name="Paulsen I."/>
            <person name="Zhang H."/>
            <person name="Bastida-Corcuera F.D."/>
            <person name="Simoes-Barbosa A."/>
            <person name="Brown M.T."/>
            <person name="Hayes R.D."/>
            <person name="Mukherjee M."/>
            <person name="Okumura C.Y."/>
            <person name="Schneider R."/>
            <person name="Smith A.J."/>
            <person name="Vanacova S."/>
            <person name="Villalvazo M."/>
            <person name="Haas B.J."/>
            <person name="Pertea M."/>
            <person name="Feldblyum T.V."/>
            <person name="Utterback T.R."/>
            <person name="Shu C.L."/>
            <person name="Osoegawa K."/>
            <person name="de Jong P.J."/>
            <person name="Hrdy I."/>
            <person name="Horvathova L."/>
            <person name="Zubacova Z."/>
            <person name="Dolezal P."/>
            <person name="Malik S.B."/>
            <person name="Logsdon J.M. Jr."/>
            <person name="Henze K."/>
            <person name="Gupta A."/>
            <person name="Wang C.C."/>
            <person name="Dunne R.L."/>
            <person name="Upcroft J.A."/>
            <person name="Upcroft P."/>
            <person name="White O."/>
            <person name="Salzberg S.L."/>
            <person name="Tang P."/>
            <person name="Chiu C.-H."/>
            <person name="Lee Y.-S."/>
            <person name="Embley T.M."/>
            <person name="Coombs G.H."/>
            <person name="Mottram J.C."/>
            <person name="Tachezy J."/>
            <person name="Fraser-Liggett C.M."/>
            <person name="Johnson P.J."/>
        </authorList>
    </citation>
    <scope>NUCLEOTIDE SEQUENCE [LARGE SCALE GENOMIC DNA]</scope>
    <source>
        <strain evidence="10">G3</strain>
    </source>
</reference>
<dbReference type="VEuPathDB" id="TrichDB:TVAG_121400"/>
<protein>
    <recommendedName>
        <fullName evidence="3">pyruvate, phosphate dikinase</fullName>
        <ecNumber evidence="3">2.7.9.1</ecNumber>
    </recommendedName>
</protein>
<dbReference type="Proteomes" id="UP000001542">
    <property type="component" value="Unassembled WGS sequence"/>
</dbReference>
<comment type="cofactor">
    <cofactor evidence="1">
        <name>Mg(2+)</name>
        <dbReference type="ChEBI" id="CHEBI:18420"/>
    </cofactor>
</comment>
<dbReference type="Gene3D" id="3.30.1490.20">
    <property type="entry name" value="ATP-grasp fold, A domain"/>
    <property type="match status" value="1"/>
</dbReference>
<keyword evidence="5" id="KW-0479">Metal-binding</keyword>
<gene>
    <name evidence="10" type="ORF">TVAG_121400</name>
</gene>
<keyword evidence="4" id="KW-0808">Transferase</keyword>
<evidence type="ECO:0000256" key="7">
    <source>
        <dbReference type="ARBA" id="ARBA00022842"/>
    </source>
</evidence>
<sequence>MSQPSILTIDQIPGIVSSMGSREKAISVVGELALNFSTLKENTISIPPTFVITSESKSILSNNKGHLTEAFWQEILKTIREFDDRTGAKYGNKNPAFYNVVGEIPGVSIVNLGFNDFTVHELERQTNNKAFAYKAYSRLVASYAALVHSIPSELFDETMKQFMVARNISAIKDFSALEWIQITKLFKGIFVHYVGRPFPQDPYEQIKNALEAVLNSKYTISKQKYIGRINTDFVPTALIQRVYFGGKDSHSSVVISSTNELQTGRCQISGIYYPQCELFDIINGYFPPRSLEDFAESYPKPGELIKSQMFQISSLFNHAMTAHFVVNDDKPVVMNIEKTHFSCTIGCVAAMNLIESGKDKLEVIKSMMPCELSSVISSQVKSGSVNYFCRGLSGANGAVVGRASLSNEDCLARVSQGEKVVLFKHSVTPADLDAVLAASAVVTESGSDFCFASILTRSLGIPAAIACGDLSIDATRGEIVGNGITLNVGDEVTVENGGVFSERQELTIAQVSEESQPLVNLLKELRSKCGFHILSSANNSEEVKASIECGCDGIGSYNIDSIFEIEENKQKLIDFLIDIDNNEKEKEVMRLIMDNLTEAMSQSPNHIFTIKLLTNGIGFYLPSAVESTRDVAELRVRKQYEKDFNRDEELESKIKQLELVKKYGESNPLMGLRGARLSIRHPKVFDVQAKGLYGAIVNTNRSEESPRVRIMVPLMSVGNELKHIEQRLGKICDCGMVDIGPLFGSPRSCLASGEFLNISNFMCVDVKGLQETTFGMTERDARRTFLQEYVDWRIIDDSPFDSVDFDGAAQLIKHAASKSTDETPVGVLGDFIGSKTDIINFKKFGLSYIICSSSKVPLVSLSCVQTI</sequence>
<dbReference type="eggNOG" id="ENOG502QREJ">
    <property type="taxonomic scope" value="Eukaryota"/>
</dbReference>
<dbReference type="InterPro" id="IPR013815">
    <property type="entry name" value="ATP_grasp_subdomain_1"/>
</dbReference>
<feature type="domain" description="PEP-utilising enzyme mobile" evidence="8">
    <location>
        <begin position="418"/>
        <end position="485"/>
    </location>
</feature>
<evidence type="ECO:0000256" key="2">
    <source>
        <dbReference type="ARBA" id="ARBA00007837"/>
    </source>
</evidence>
<evidence type="ECO:0000256" key="6">
    <source>
        <dbReference type="ARBA" id="ARBA00022777"/>
    </source>
</evidence>
<dbReference type="VEuPathDB" id="TrichDB:TVAGG3_0212600"/>
<dbReference type="InterPro" id="IPR015813">
    <property type="entry name" value="Pyrv/PenolPyrv_kinase-like_dom"/>
</dbReference>
<evidence type="ECO:0000313" key="11">
    <source>
        <dbReference type="Proteomes" id="UP000001542"/>
    </source>
</evidence>
<keyword evidence="6" id="KW-0418">Kinase</keyword>
<keyword evidence="11" id="KW-1185">Reference proteome</keyword>
<evidence type="ECO:0000256" key="3">
    <source>
        <dbReference type="ARBA" id="ARBA00011994"/>
    </source>
</evidence>
<organism evidence="10 11">
    <name type="scientific">Trichomonas vaginalis (strain ATCC PRA-98 / G3)</name>
    <dbReference type="NCBI Taxonomy" id="412133"/>
    <lineage>
        <taxon>Eukaryota</taxon>
        <taxon>Metamonada</taxon>
        <taxon>Parabasalia</taxon>
        <taxon>Trichomonadida</taxon>
        <taxon>Trichomonadidae</taxon>
        <taxon>Trichomonas</taxon>
    </lineage>
</organism>
<dbReference type="OrthoDB" id="6123450at2759"/>
<dbReference type="SUPFAM" id="SSF52009">
    <property type="entry name" value="Phosphohistidine domain"/>
    <property type="match status" value="1"/>
</dbReference>
<dbReference type="Pfam" id="PF00391">
    <property type="entry name" value="PEP-utilizers"/>
    <property type="match status" value="1"/>
</dbReference>
<dbReference type="Gene3D" id="3.20.20.60">
    <property type="entry name" value="Phosphoenolpyruvate-binding domains"/>
    <property type="match status" value="1"/>
</dbReference>
<dbReference type="InParanoid" id="A2G0W0"/>
<dbReference type="EC" id="2.7.9.1" evidence="3"/>
<dbReference type="InterPro" id="IPR008279">
    <property type="entry name" value="PEP-util_enz_mobile_dom"/>
</dbReference>
<dbReference type="GO" id="GO:0050242">
    <property type="term" value="F:pyruvate, phosphate dikinase activity"/>
    <property type="evidence" value="ECO:0007669"/>
    <property type="project" value="UniProtKB-EC"/>
</dbReference>
<dbReference type="InterPro" id="IPR040442">
    <property type="entry name" value="Pyrv_kinase-like_dom_sf"/>
</dbReference>
<dbReference type="InterPro" id="IPR010121">
    <property type="entry name" value="Pyruvate_phosphate_dikinase"/>
</dbReference>
<dbReference type="GO" id="GO:0005524">
    <property type="term" value="F:ATP binding"/>
    <property type="evidence" value="ECO:0007669"/>
    <property type="project" value="InterPro"/>
</dbReference>
<evidence type="ECO:0000259" key="9">
    <source>
        <dbReference type="Pfam" id="PF02896"/>
    </source>
</evidence>
<evidence type="ECO:0000256" key="1">
    <source>
        <dbReference type="ARBA" id="ARBA00001946"/>
    </source>
</evidence>
<dbReference type="Gene3D" id="3.50.30.10">
    <property type="entry name" value="Phosphohistidine domain"/>
    <property type="match status" value="1"/>
</dbReference>
<evidence type="ECO:0000256" key="4">
    <source>
        <dbReference type="ARBA" id="ARBA00022679"/>
    </source>
</evidence>
<feature type="domain" description="PEP-utilising enzyme C-terminal" evidence="9">
    <location>
        <begin position="514"/>
        <end position="860"/>
    </location>
</feature>
<dbReference type="InterPro" id="IPR036637">
    <property type="entry name" value="Phosphohistidine_dom_sf"/>
</dbReference>
<dbReference type="InterPro" id="IPR000121">
    <property type="entry name" value="PEP_util_C"/>
</dbReference>
<proteinExistence type="inferred from homology"/>
<dbReference type="SMR" id="A2G0W0"/>
<dbReference type="Pfam" id="PF02896">
    <property type="entry name" value="PEP-utilizers_C"/>
    <property type="match status" value="1"/>
</dbReference>
<dbReference type="PANTHER" id="PTHR22931:SF9">
    <property type="entry name" value="PYRUVATE, PHOSPHATE DIKINASE 1, CHLOROPLASTIC"/>
    <property type="match status" value="1"/>
</dbReference>
<evidence type="ECO:0000259" key="8">
    <source>
        <dbReference type="Pfam" id="PF00391"/>
    </source>
</evidence>